<dbReference type="Proteomes" id="UP000053372">
    <property type="component" value="Unassembled WGS sequence"/>
</dbReference>
<dbReference type="RefSeq" id="WP_027842414.1">
    <property type="nucleotide sequence ID" value="NZ_LMTZ01000156.1"/>
</dbReference>
<name>A0A0V7ZD28_9CYAN</name>
<gene>
    <name evidence="2" type="ORF">BC008_09705</name>
</gene>
<evidence type="ECO:0000313" key="2">
    <source>
        <dbReference type="EMBL" id="KST62434.1"/>
    </source>
</evidence>
<keyword evidence="3" id="KW-1185">Reference proteome</keyword>
<organism evidence="2 3">
    <name type="scientific">Mastigocoleus testarum BC008</name>
    <dbReference type="NCBI Taxonomy" id="371196"/>
    <lineage>
        <taxon>Bacteria</taxon>
        <taxon>Bacillati</taxon>
        <taxon>Cyanobacteriota</taxon>
        <taxon>Cyanophyceae</taxon>
        <taxon>Nostocales</taxon>
        <taxon>Hapalosiphonaceae</taxon>
        <taxon>Mastigocoleus</taxon>
    </lineage>
</organism>
<evidence type="ECO:0000256" key="1">
    <source>
        <dbReference type="SAM" id="SignalP"/>
    </source>
</evidence>
<dbReference type="EMBL" id="LMTZ01000156">
    <property type="protein sequence ID" value="KST62434.1"/>
    <property type="molecule type" value="Genomic_DNA"/>
</dbReference>
<dbReference type="OrthoDB" id="513505at2"/>
<reference evidence="2 3" key="1">
    <citation type="journal article" date="2015" name="Genome Announc.">
        <title>Draft Genome of the Euendolithic (true boring) Cyanobacterium Mastigocoleus testarum strain BC008.</title>
        <authorList>
            <person name="Guida B.S."/>
            <person name="Garcia-Pichel F."/>
        </authorList>
    </citation>
    <scope>NUCLEOTIDE SEQUENCE [LARGE SCALE GENOMIC DNA]</scope>
    <source>
        <strain evidence="2 3">BC008</strain>
    </source>
</reference>
<feature type="signal peptide" evidence="1">
    <location>
        <begin position="1"/>
        <end position="25"/>
    </location>
</feature>
<keyword evidence="1" id="KW-0732">Signal</keyword>
<proteinExistence type="predicted"/>
<comment type="caution">
    <text evidence="2">The sequence shown here is derived from an EMBL/GenBank/DDBJ whole genome shotgun (WGS) entry which is preliminary data.</text>
</comment>
<accession>A0A0V7ZD28</accession>
<dbReference type="Gene3D" id="3.15.10.10">
    <property type="entry name" value="Bactericidal permeability-increasing protein, domain 1"/>
    <property type="match status" value="1"/>
</dbReference>
<sequence>MLNKSVKSLFLVAVTANLMIGYASARVSQNEIFMAGEKVNNRQQKKIETDLSLGNDNSIFAQNSGQITRIRTGIITQLIENLFKGTKIYLHNLGPKKGKSWHQKNSSYIQLSKTLGGRKQNFDIPESTVKARAYGTLRYYVDNIKLSRLNVKKENDAFKLSLFFESNGTELKGYHTARFVDFGDRGAPDIEMDNMRLDVYLKPAKDNFGRLSYDSIDVKFDANIQAGGVCNIRGTDICNRMFKYKKRIASAIESNLRAQLNNQRTRERLAASLYSQLKKFGIGRITGVNFQRNNLVIRHQS</sequence>
<evidence type="ECO:0000313" key="3">
    <source>
        <dbReference type="Proteomes" id="UP000053372"/>
    </source>
</evidence>
<dbReference type="AlphaFoldDB" id="A0A0V7ZD28"/>
<feature type="chain" id="PRO_5006890055" evidence="1">
    <location>
        <begin position="26"/>
        <end position="301"/>
    </location>
</feature>
<protein>
    <submittedName>
        <fullName evidence="2">Uncharacterized protein</fullName>
    </submittedName>
</protein>